<dbReference type="PIRSF" id="PIRSF007828">
    <property type="entry name" value="Dipeptidyl-peptidase_III"/>
    <property type="match status" value="1"/>
</dbReference>
<comment type="similarity">
    <text evidence="3">Belongs to the peptidase M49 family.</text>
</comment>
<dbReference type="Pfam" id="PF03571">
    <property type="entry name" value="Peptidase_M49"/>
    <property type="match status" value="1"/>
</dbReference>
<keyword evidence="13" id="KW-0482">Metalloprotease</keyword>
<dbReference type="Proteomes" id="UP000051574">
    <property type="component" value="Unassembled WGS sequence"/>
</dbReference>
<feature type="active site" evidence="18">
    <location>
        <position position="460"/>
    </location>
</feature>
<feature type="non-terminal residue" evidence="20">
    <location>
        <position position="704"/>
    </location>
</feature>
<feature type="binding site" evidence="19">
    <location>
        <position position="516"/>
    </location>
    <ligand>
        <name>Zn(2+)</name>
        <dbReference type="ChEBI" id="CHEBI:29105"/>
        <note>catalytic</note>
    </ligand>
</feature>
<evidence type="ECO:0000256" key="2">
    <source>
        <dbReference type="ARBA" id="ARBA00004496"/>
    </source>
</evidence>
<dbReference type="AlphaFoldDB" id="A0A0T6B168"/>
<dbReference type="GO" id="GO:0008239">
    <property type="term" value="F:dipeptidyl-peptidase activity"/>
    <property type="evidence" value="ECO:0007669"/>
    <property type="project" value="UniProtKB-EC"/>
</dbReference>
<evidence type="ECO:0000256" key="13">
    <source>
        <dbReference type="ARBA" id="ARBA00023049"/>
    </source>
</evidence>
<evidence type="ECO:0000256" key="10">
    <source>
        <dbReference type="ARBA" id="ARBA00022801"/>
    </source>
</evidence>
<comment type="subcellular location">
    <subcellularLocation>
        <location evidence="2">Cytoplasm</location>
    </subcellularLocation>
</comment>
<dbReference type="InterPro" id="IPR005317">
    <property type="entry name" value="Dipeptidyl-peptase3"/>
</dbReference>
<evidence type="ECO:0000256" key="19">
    <source>
        <dbReference type="PIRSR" id="PIRSR007828-2"/>
    </source>
</evidence>
<comment type="catalytic activity">
    <reaction evidence="1">
        <text>Release of an N-terminal dipeptide from a peptide comprising four or more residues, with broad specificity. Also acts on dipeptidyl 2-naphthylamides.</text>
        <dbReference type="EC" id="3.4.14.4"/>
    </reaction>
</comment>
<evidence type="ECO:0000256" key="11">
    <source>
        <dbReference type="ARBA" id="ARBA00022833"/>
    </source>
</evidence>
<organism evidence="20 21">
    <name type="scientific">Oryctes borbonicus</name>
    <dbReference type="NCBI Taxonomy" id="1629725"/>
    <lineage>
        <taxon>Eukaryota</taxon>
        <taxon>Metazoa</taxon>
        <taxon>Ecdysozoa</taxon>
        <taxon>Arthropoda</taxon>
        <taxon>Hexapoda</taxon>
        <taxon>Insecta</taxon>
        <taxon>Pterygota</taxon>
        <taxon>Neoptera</taxon>
        <taxon>Endopterygota</taxon>
        <taxon>Coleoptera</taxon>
        <taxon>Polyphaga</taxon>
        <taxon>Scarabaeiformia</taxon>
        <taxon>Scarabaeidae</taxon>
        <taxon>Dynastinae</taxon>
        <taxon>Oryctes</taxon>
    </lineage>
</organism>
<keyword evidence="7" id="KW-0963">Cytoplasm</keyword>
<dbReference type="GO" id="GO:0005737">
    <property type="term" value="C:cytoplasm"/>
    <property type="evidence" value="ECO:0007669"/>
    <property type="project" value="UniProtKB-SubCell"/>
</dbReference>
<evidence type="ECO:0000256" key="18">
    <source>
        <dbReference type="PIRSR" id="PIRSR007828-1"/>
    </source>
</evidence>
<feature type="binding site" evidence="19">
    <location>
        <position position="459"/>
    </location>
    <ligand>
        <name>Zn(2+)</name>
        <dbReference type="ChEBI" id="CHEBI:29105"/>
        <note>catalytic</note>
    </ligand>
</feature>
<evidence type="ECO:0000256" key="12">
    <source>
        <dbReference type="ARBA" id="ARBA00022990"/>
    </source>
</evidence>
<evidence type="ECO:0000256" key="16">
    <source>
        <dbReference type="ARBA" id="ARBA00078364"/>
    </source>
</evidence>
<keyword evidence="8" id="KW-0645">Protease</keyword>
<evidence type="ECO:0000256" key="8">
    <source>
        <dbReference type="ARBA" id="ARBA00022670"/>
    </source>
</evidence>
<dbReference type="FunFam" id="3.30.540.30:FF:000001">
    <property type="entry name" value="Dipeptidyl peptidase 3"/>
    <property type="match status" value="1"/>
</dbReference>
<comment type="caution">
    <text evidence="20">The sequence shown here is derived from an EMBL/GenBank/DDBJ whole genome shotgun (WGS) entry which is preliminary data.</text>
</comment>
<evidence type="ECO:0000256" key="9">
    <source>
        <dbReference type="ARBA" id="ARBA00022723"/>
    </source>
</evidence>
<proteinExistence type="inferred from homology"/>
<protein>
    <recommendedName>
        <fullName evidence="5">Dipeptidyl peptidase 3</fullName>
        <ecNumber evidence="4">3.4.14.4</ecNumber>
    </recommendedName>
    <alternativeName>
        <fullName evidence="14">Dipeptidyl aminopeptidase III</fullName>
    </alternativeName>
    <alternativeName>
        <fullName evidence="16">Dipeptidyl arylamidase III</fullName>
    </alternativeName>
    <alternativeName>
        <fullName evidence="15">Dipeptidyl peptidase III</fullName>
    </alternativeName>
    <alternativeName>
        <fullName evidence="17">Enkephalinase B</fullName>
    </alternativeName>
</protein>
<gene>
    <name evidence="20" type="ORF">AMK59_5925</name>
</gene>
<evidence type="ECO:0000313" key="20">
    <source>
        <dbReference type="EMBL" id="KRT81096.1"/>
    </source>
</evidence>
<keyword evidence="9 19" id="KW-0479">Metal-binding</keyword>
<keyword evidence="10" id="KW-0378">Hydrolase</keyword>
<evidence type="ECO:0000256" key="14">
    <source>
        <dbReference type="ARBA" id="ARBA00031288"/>
    </source>
</evidence>
<name>A0A0T6B168_9SCAR</name>
<evidence type="ECO:0000256" key="6">
    <source>
        <dbReference type="ARBA" id="ARBA00022438"/>
    </source>
</evidence>
<dbReference type="EC" id="3.4.14.4" evidence="4"/>
<evidence type="ECO:0000256" key="5">
    <source>
        <dbReference type="ARBA" id="ARBA00014713"/>
    </source>
</evidence>
<dbReference type="FunFam" id="3.30.540.30:FF:000002">
    <property type="entry name" value="Dipeptidyl peptidase 3"/>
    <property type="match status" value="1"/>
</dbReference>
<dbReference type="Gene3D" id="3.30.540.30">
    <property type="match status" value="3"/>
</dbReference>
<dbReference type="InterPro" id="IPR039461">
    <property type="entry name" value="Peptidase_M49"/>
</dbReference>
<dbReference type="EMBL" id="LJIG01016273">
    <property type="protein sequence ID" value="KRT81096.1"/>
    <property type="molecule type" value="Genomic_DNA"/>
</dbReference>
<dbReference type="PANTHER" id="PTHR23422:SF11">
    <property type="entry name" value="DIPEPTIDYL PEPTIDASE 3"/>
    <property type="match status" value="1"/>
</dbReference>
<dbReference type="GO" id="GO:0006508">
    <property type="term" value="P:proteolysis"/>
    <property type="evidence" value="ECO:0007669"/>
    <property type="project" value="UniProtKB-KW"/>
</dbReference>
<evidence type="ECO:0000256" key="1">
    <source>
        <dbReference type="ARBA" id="ARBA00001336"/>
    </source>
</evidence>
<dbReference type="OrthoDB" id="4694525at2759"/>
<evidence type="ECO:0000256" key="3">
    <source>
        <dbReference type="ARBA" id="ARBA00010200"/>
    </source>
</evidence>
<sequence>MKCKVTQLVRNRHSGFIHSFTRMSQEIDRTHYILPLDQPIVYLDANTAFQGLTDQEKLYAYYLSKASWVGGLITLLQTSPEAGQIFVLLHKLYSVENLKEFKEAAINAEFSEDDITALLVYSAGVFCNAGNYKGFGDSKFIPGIEASKLEKLLQLSQVWNQIEPLWEMSKDAIYDLSPGKTCLGYSPHGCTTYFSKNFTSADNEAVQKWMKRKQLEPYNTRCFKKENNGKIFYEIRLASVNYGEVEMEEFNGATYSLTSGDYSPLMERVVQYLKKAAAYAANETQANMLKSYIESFTTGSLQKHKDGSRFWIRDKVPAIETYIGFIETYRDPAGIRAEFEGFVAAVNRPMSSKFTTLVENAEELLPLLPWPRGFEKDSFLRPDFTSLDVLTFSGSGIPAGINIPNYDDIRQTEGFKNVSLGNVIPASYQQSVIPFLNDADIQLLQKYRVMAFEVQVGLHELLGHGSGKLLQKGADGRLNYSSTLFDPLTGKPPTSCYDEGDTYDSCFGPISSAYEECRAEAVGLYLSLESNILSIFGYNGSQADDIIYVNWLSLTWAGLCALEMWDPNRGWLQAHSQARFALTRVLIHAGVVTILQPTPQDLLLSIDRASLKGAGRNAIGHFLLQLQIYKATANVNAAQELFKAYTSVTDHWTSWRDIVLANKRPRKMFTQPNMILNKEVELKSYEASPQGLIQSWVERFDDPE</sequence>
<keyword evidence="6" id="KW-0031">Aminopeptidase</keyword>
<dbReference type="GO" id="GO:0004177">
    <property type="term" value="F:aminopeptidase activity"/>
    <property type="evidence" value="ECO:0007669"/>
    <property type="project" value="UniProtKB-KW"/>
</dbReference>
<dbReference type="PANTHER" id="PTHR23422">
    <property type="entry name" value="DIPEPTIDYL PEPTIDASE III-RELATED"/>
    <property type="match status" value="1"/>
</dbReference>
<keyword evidence="21" id="KW-1185">Reference proteome</keyword>
<evidence type="ECO:0000256" key="4">
    <source>
        <dbReference type="ARBA" id="ARBA00012063"/>
    </source>
</evidence>
<accession>A0A0T6B168</accession>
<keyword evidence="12" id="KW-0007">Acetylation</keyword>
<feature type="binding site" evidence="19">
    <location>
        <position position="464"/>
    </location>
    <ligand>
        <name>Zn(2+)</name>
        <dbReference type="ChEBI" id="CHEBI:29105"/>
        <note>catalytic</note>
    </ligand>
</feature>
<dbReference type="GO" id="GO:0008270">
    <property type="term" value="F:zinc ion binding"/>
    <property type="evidence" value="ECO:0007669"/>
    <property type="project" value="UniProtKB-ARBA"/>
</dbReference>
<reference evidence="20 21" key="1">
    <citation type="submission" date="2015-09" db="EMBL/GenBank/DDBJ databases">
        <title>Draft genome of the scarab beetle Oryctes borbonicus.</title>
        <authorList>
            <person name="Meyer J.M."/>
            <person name="Markov G.V."/>
            <person name="Baskaran P."/>
            <person name="Herrmann M."/>
            <person name="Sommer R.J."/>
            <person name="Roedelsperger C."/>
        </authorList>
    </citation>
    <scope>NUCLEOTIDE SEQUENCE [LARGE SCALE GENOMIC DNA]</scope>
    <source>
        <strain evidence="20">OB123</strain>
        <tissue evidence="20">Whole animal</tissue>
    </source>
</reference>
<evidence type="ECO:0000313" key="21">
    <source>
        <dbReference type="Proteomes" id="UP000051574"/>
    </source>
</evidence>
<evidence type="ECO:0000256" key="7">
    <source>
        <dbReference type="ARBA" id="ARBA00022490"/>
    </source>
</evidence>
<comment type="cofactor">
    <cofactor evidence="19">
        <name>Zn(2+)</name>
        <dbReference type="ChEBI" id="CHEBI:29105"/>
    </cofactor>
    <text evidence="19">Binds 1 zinc ion per subunit.</text>
</comment>
<evidence type="ECO:0000256" key="15">
    <source>
        <dbReference type="ARBA" id="ARBA00032119"/>
    </source>
</evidence>
<dbReference type="GO" id="GO:0008235">
    <property type="term" value="F:metalloexopeptidase activity"/>
    <property type="evidence" value="ECO:0007669"/>
    <property type="project" value="InterPro"/>
</dbReference>
<keyword evidence="11 19" id="KW-0862">Zinc</keyword>
<evidence type="ECO:0000256" key="17">
    <source>
        <dbReference type="ARBA" id="ARBA00080117"/>
    </source>
</evidence>
<dbReference type="FunFam" id="3.30.540.30:FF:000003">
    <property type="entry name" value="Dipeptidyl peptidase 3"/>
    <property type="match status" value="1"/>
</dbReference>